<organism evidence="2 3">
    <name type="scientific">Boletus edulis BED1</name>
    <dbReference type="NCBI Taxonomy" id="1328754"/>
    <lineage>
        <taxon>Eukaryota</taxon>
        <taxon>Fungi</taxon>
        <taxon>Dikarya</taxon>
        <taxon>Basidiomycota</taxon>
        <taxon>Agaricomycotina</taxon>
        <taxon>Agaricomycetes</taxon>
        <taxon>Agaricomycetidae</taxon>
        <taxon>Boletales</taxon>
        <taxon>Boletineae</taxon>
        <taxon>Boletaceae</taxon>
        <taxon>Boletoideae</taxon>
        <taxon>Boletus</taxon>
    </lineage>
</organism>
<dbReference type="EMBL" id="WHUW01000040">
    <property type="protein sequence ID" value="KAF8432485.1"/>
    <property type="molecule type" value="Genomic_DNA"/>
</dbReference>
<evidence type="ECO:0000256" key="1">
    <source>
        <dbReference type="SAM" id="SignalP"/>
    </source>
</evidence>
<evidence type="ECO:0000313" key="2">
    <source>
        <dbReference type="EMBL" id="KAF8432485.1"/>
    </source>
</evidence>
<proteinExistence type="predicted"/>
<feature type="chain" id="PRO_5041896802" description="Secreted protein" evidence="1">
    <location>
        <begin position="23"/>
        <end position="71"/>
    </location>
</feature>
<dbReference type="Proteomes" id="UP001194468">
    <property type="component" value="Unassembled WGS sequence"/>
</dbReference>
<reference evidence="2" key="2">
    <citation type="journal article" date="2020" name="Nat. Commun.">
        <title>Large-scale genome sequencing of mycorrhizal fungi provides insights into the early evolution of symbiotic traits.</title>
        <authorList>
            <person name="Miyauchi S."/>
            <person name="Kiss E."/>
            <person name="Kuo A."/>
            <person name="Drula E."/>
            <person name="Kohler A."/>
            <person name="Sanchez-Garcia M."/>
            <person name="Morin E."/>
            <person name="Andreopoulos B."/>
            <person name="Barry K.W."/>
            <person name="Bonito G."/>
            <person name="Buee M."/>
            <person name="Carver A."/>
            <person name="Chen C."/>
            <person name="Cichocki N."/>
            <person name="Clum A."/>
            <person name="Culley D."/>
            <person name="Crous P.W."/>
            <person name="Fauchery L."/>
            <person name="Girlanda M."/>
            <person name="Hayes R.D."/>
            <person name="Keri Z."/>
            <person name="LaButti K."/>
            <person name="Lipzen A."/>
            <person name="Lombard V."/>
            <person name="Magnuson J."/>
            <person name="Maillard F."/>
            <person name="Murat C."/>
            <person name="Nolan M."/>
            <person name="Ohm R.A."/>
            <person name="Pangilinan J."/>
            <person name="Pereira M.F."/>
            <person name="Perotto S."/>
            <person name="Peter M."/>
            <person name="Pfister S."/>
            <person name="Riley R."/>
            <person name="Sitrit Y."/>
            <person name="Stielow J.B."/>
            <person name="Szollosi G."/>
            <person name="Zifcakova L."/>
            <person name="Stursova M."/>
            <person name="Spatafora J.W."/>
            <person name="Tedersoo L."/>
            <person name="Vaario L.M."/>
            <person name="Yamada A."/>
            <person name="Yan M."/>
            <person name="Wang P."/>
            <person name="Xu J."/>
            <person name="Bruns T."/>
            <person name="Baldrian P."/>
            <person name="Vilgalys R."/>
            <person name="Dunand C."/>
            <person name="Henrissat B."/>
            <person name="Grigoriev I.V."/>
            <person name="Hibbett D."/>
            <person name="Nagy L.G."/>
            <person name="Martin F.M."/>
        </authorList>
    </citation>
    <scope>NUCLEOTIDE SEQUENCE</scope>
    <source>
        <strain evidence="2">BED1</strain>
    </source>
</reference>
<name>A0AAD4GA86_BOLED</name>
<dbReference type="AlphaFoldDB" id="A0AAD4GA86"/>
<keyword evidence="1" id="KW-0732">Signal</keyword>
<evidence type="ECO:0000313" key="3">
    <source>
        <dbReference type="Proteomes" id="UP001194468"/>
    </source>
</evidence>
<feature type="signal peptide" evidence="1">
    <location>
        <begin position="1"/>
        <end position="22"/>
    </location>
</feature>
<comment type="caution">
    <text evidence="2">The sequence shown here is derived from an EMBL/GenBank/DDBJ whole genome shotgun (WGS) entry which is preliminary data.</text>
</comment>
<sequence>MSAVSSWTCRLVVWDVWGWTMAARSSGGLCDTPAGLVGSAHLVDVRWASAPSLLSSELLAGVARLTPSVCW</sequence>
<gene>
    <name evidence="2" type="ORF">L210DRAFT_3558593</name>
</gene>
<protein>
    <recommendedName>
        <fullName evidence="4">Secreted protein</fullName>
    </recommendedName>
</protein>
<evidence type="ECO:0008006" key="4">
    <source>
        <dbReference type="Google" id="ProtNLM"/>
    </source>
</evidence>
<accession>A0AAD4GA86</accession>
<keyword evidence="3" id="KW-1185">Reference proteome</keyword>
<reference evidence="2" key="1">
    <citation type="submission" date="2019-10" db="EMBL/GenBank/DDBJ databases">
        <authorList>
            <consortium name="DOE Joint Genome Institute"/>
            <person name="Kuo A."/>
            <person name="Miyauchi S."/>
            <person name="Kiss E."/>
            <person name="Drula E."/>
            <person name="Kohler A."/>
            <person name="Sanchez-Garcia M."/>
            <person name="Andreopoulos B."/>
            <person name="Barry K.W."/>
            <person name="Bonito G."/>
            <person name="Buee M."/>
            <person name="Carver A."/>
            <person name="Chen C."/>
            <person name="Cichocki N."/>
            <person name="Clum A."/>
            <person name="Culley D."/>
            <person name="Crous P.W."/>
            <person name="Fauchery L."/>
            <person name="Girlanda M."/>
            <person name="Hayes R."/>
            <person name="Keri Z."/>
            <person name="LaButti K."/>
            <person name="Lipzen A."/>
            <person name="Lombard V."/>
            <person name="Magnuson J."/>
            <person name="Maillard F."/>
            <person name="Morin E."/>
            <person name="Murat C."/>
            <person name="Nolan M."/>
            <person name="Ohm R."/>
            <person name="Pangilinan J."/>
            <person name="Pereira M."/>
            <person name="Perotto S."/>
            <person name="Peter M."/>
            <person name="Riley R."/>
            <person name="Sitrit Y."/>
            <person name="Stielow B."/>
            <person name="Szollosi G."/>
            <person name="Zifcakova L."/>
            <person name="Stursova M."/>
            <person name="Spatafora J.W."/>
            <person name="Tedersoo L."/>
            <person name="Vaario L.-M."/>
            <person name="Yamada A."/>
            <person name="Yan M."/>
            <person name="Wang P."/>
            <person name="Xu J."/>
            <person name="Bruns T."/>
            <person name="Baldrian P."/>
            <person name="Vilgalys R."/>
            <person name="Henrissat B."/>
            <person name="Grigoriev I.V."/>
            <person name="Hibbett D."/>
            <person name="Nagy L.G."/>
            <person name="Martin F.M."/>
        </authorList>
    </citation>
    <scope>NUCLEOTIDE SEQUENCE</scope>
    <source>
        <strain evidence="2">BED1</strain>
    </source>
</reference>